<dbReference type="OrthoDB" id="9874582at2"/>
<sequence>MKKKLLSILGATFAIPLLVHADLQPPTASPTEKDTTTQTMPKVGSKSPETAKKAENKDEKTVDDSMVDEDAPAGPVIPPSNNMNDSPGP</sequence>
<organism evidence="3 4">
    <name type="scientific">Legionella busanensis</name>
    <dbReference type="NCBI Taxonomy" id="190655"/>
    <lineage>
        <taxon>Bacteria</taxon>
        <taxon>Pseudomonadati</taxon>
        <taxon>Pseudomonadota</taxon>
        <taxon>Gammaproteobacteria</taxon>
        <taxon>Legionellales</taxon>
        <taxon>Legionellaceae</taxon>
        <taxon>Legionella</taxon>
    </lineage>
</organism>
<dbReference type="AlphaFoldDB" id="A0A378JH84"/>
<proteinExistence type="predicted"/>
<evidence type="ECO:0000256" key="1">
    <source>
        <dbReference type="SAM" id="MobiDB-lite"/>
    </source>
</evidence>
<keyword evidence="4" id="KW-1185">Reference proteome</keyword>
<accession>A0A378JH84</accession>
<feature type="signal peptide" evidence="2">
    <location>
        <begin position="1"/>
        <end position="21"/>
    </location>
</feature>
<feature type="region of interest" description="Disordered" evidence="1">
    <location>
        <begin position="24"/>
        <end position="89"/>
    </location>
</feature>
<dbReference type="Proteomes" id="UP000254794">
    <property type="component" value="Unassembled WGS sequence"/>
</dbReference>
<evidence type="ECO:0000313" key="3">
    <source>
        <dbReference type="EMBL" id="STX50058.1"/>
    </source>
</evidence>
<evidence type="ECO:0000256" key="2">
    <source>
        <dbReference type="SAM" id="SignalP"/>
    </source>
</evidence>
<evidence type="ECO:0000313" key="4">
    <source>
        <dbReference type="Proteomes" id="UP000254794"/>
    </source>
</evidence>
<protein>
    <submittedName>
        <fullName evidence="3">Uncharacterized protein</fullName>
    </submittedName>
</protein>
<feature type="compositionally biased region" description="Basic and acidic residues" evidence="1">
    <location>
        <begin position="49"/>
        <end position="63"/>
    </location>
</feature>
<gene>
    <name evidence="3" type="ORF">NCTC13316_00123</name>
</gene>
<dbReference type="RefSeq" id="WP_115329539.1">
    <property type="nucleotide sequence ID" value="NZ_CAAAHP010000003.1"/>
</dbReference>
<feature type="chain" id="PRO_5016994999" evidence="2">
    <location>
        <begin position="22"/>
        <end position="89"/>
    </location>
</feature>
<dbReference type="EMBL" id="UGOD01000001">
    <property type="protein sequence ID" value="STX50058.1"/>
    <property type="molecule type" value="Genomic_DNA"/>
</dbReference>
<name>A0A378JH84_9GAMM</name>
<reference evidence="3 4" key="1">
    <citation type="submission" date="2018-06" db="EMBL/GenBank/DDBJ databases">
        <authorList>
            <consortium name="Pathogen Informatics"/>
            <person name="Doyle S."/>
        </authorList>
    </citation>
    <scope>NUCLEOTIDE SEQUENCE [LARGE SCALE GENOMIC DNA]</scope>
    <source>
        <strain evidence="3 4">NCTC13316</strain>
    </source>
</reference>
<feature type="compositionally biased region" description="Polar residues" evidence="1">
    <location>
        <begin position="79"/>
        <end position="89"/>
    </location>
</feature>
<keyword evidence="2" id="KW-0732">Signal</keyword>